<sequence>MLAGCGSTVTDKTGQSQEARLVAASAEFPNAGLLVTGESLQQSLGTNLVIIDARSAAAYAAGHIPGAINLQHSAFWTKGSGLKDSSVVAGLLGAAGISRDRKIVVYDDTTASWGSAGRVFWMLEYLGCQDAHILNGGWNRWSAENRSVQTTAVTLPAATFTPQVNAAAKSDSAHIATRLFDRDFAVIDTRTDEEYLGWQLYGETRGGHIPKAVNIPYGWFYNSDKTTLGYSALKSLLESRGITPDKEVTAHCTAGIRSGYAYFLLRLMGYTRCSNYDASIWDWADNTSYPMEKAPNYATAVYPGWVKALIDYHKPGSTSAAPPQYGYDRNHKYLIFETQWGSFNDMAQGWADNAYLVGHIPGAIHSNSDVYENGFPRWFLLPDSDLKAAVGSMGITPDTTVVVYSDSSIFAARLWWILKYAGVTDVRFMNGDMTQWKAAGYPVETTVNLPVATSYTGSTDPSFIATTPYAEANYAATGTTQLVDVRSGGEYAGIMSGYGYLVNKGRIPNALWAYNADDSSLIYRDADGTLRSYEEVKSLWSSLGIASTVDPTKLDKEAIFYCGGGYRSSLAFFYAYLMGYSNIRNYSDGWSGWSTTYIEDPSYLKDPLIPGSTDGWRQVPSGRPFLTGGL</sequence>
<dbReference type="InterPro" id="IPR001763">
    <property type="entry name" value="Rhodanese-like_dom"/>
</dbReference>
<evidence type="ECO:0000256" key="1">
    <source>
        <dbReference type="ARBA" id="ARBA00022737"/>
    </source>
</evidence>
<dbReference type="InterPro" id="IPR036873">
    <property type="entry name" value="Rhodanese-like_dom_sf"/>
</dbReference>
<feature type="domain" description="Rhodanese" evidence="2">
    <location>
        <begin position="180"/>
        <end position="292"/>
    </location>
</feature>
<dbReference type="PANTHER" id="PTHR43855">
    <property type="entry name" value="THIOSULFATE SULFURTRANSFERASE"/>
    <property type="match status" value="1"/>
</dbReference>
<evidence type="ECO:0000259" key="2">
    <source>
        <dbReference type="PROSITE" id="PS50206"/>
    </source>
</evidence>
<dbReference type="PROSITE" id="PS00380">
    <property type="entry name" value="RHODANESE_1"/>
    <property type="match status" value="1"/>
</dbReference>
<dbReference type="InterPro" id="IPR001307">
    <property type="entry name" value="Thiosulphate_STrfase_CS"/>
</dbReference>
<gene>
    <name evidence="3" type="ORF">GMLC_19850</name>
</gene>
<dbReference type="AlphaFoldDB" id="A0A6V8N748"/>
<dbReference type="Proteomes" id="UP000587586">
    <property type="component" value="Unassembled WGS sequence"/>
</dbReference>
<dbReference type="PANTHER" id="PTHR43855:SF1">
    <property type="entry name" value="THIOSULFATE SULFURTRANSFERASE"/>
    <property type="match status" value="1"/>
</dbReference>
<protein>
    <recommendedName>
        <fullName evidence="2">Rhodanese domain-containing protein</fullName>
    </recommendedName>
</protein>
<dbReference type="SMART" id="SM00450">
    <property type="entry name" value="RHOD"/>
    <property type="match status" value="4"/>
</dbReference>
<name>A0A6V8N748_9BACT</name>
<feature type="domain" description="Rhodanese" evidence="2">
    <location>
        <begin position="345"/>
        <end position="445"/>
    </location>
</feature>
<organism evidence="3 4">
    <name type="scientific">Geomonas limicola</name>
    <dbReference type="NCBI Taxonomy" id="2740186"/>
    <lineage>
        <taxon>Bacteria</taxon>
        <taxon>Pseudomonadati</taxon>
        <taxon>Thermodesulfobacteriota</taxon>
        <taxon>Desulfuromonadia</taxon>
        <taxon>Geobacterales</taxon>
        <taxon>Geobacteraceae</taxon>
        <taxon>Geomonas</taxon>
    </lineage>
</organism>
<keyword evidence="1" id="KW-0677">Repeat</keyword>
<evidence type="ECO:0000313" key="4">
    <source>
        <dbReference type="Proteomes" id="UP000587586"/>
    </source>
</evidence>
<dbReference type="Pfam" id="PF00581">
    <property type="entry name" value="Rhodanese"/>
    <property type="match status" value="4"/>
</dbReference>
<dbReference type="EMBL" id="BLXZ01000003">
    <property type="protein sequence ID" value="GFO68406.1"/>
    <property type="molecule type" value="Genomic_DNA"/>
</dbReference>
<dbReference type="GO" id="GO:0004792">
    <property type="term" value="F:thiosulfate-cyanide sulfurtransferase activity"/>
    <property type="evidence" value="ECO:0007669"/>
    <property type="project" value="InterPro"/>
</dbReference>
<dbReference type="InterPro" id="IPR051126">
    <property type="entry name" value="Thiosulfate_sulfurtransferase"/>
</dbReference>
<comment type="caution">
    <text evidence="3">The sequence shown here is derived from an EMBL/GenBank/DDBJ whole genome shotgun (WGS) entry which is preliminary data.</text>
</comment>
<reference evidence="4" key="1">
    <citation type="submission" date="2020-06" db="EMBL/GenBank/DDBJ databases">
        <title>Draft genomic sequecing of Geomonas sp. Red745.</title>
        <authorList>
            <person name="Itoh H."/>
            <person name="Xu Z.X."/>
            <person name="Ushijima N."/>
            <person name="Masuda Y."/>
            <person name="Shiratori Y."/>
            <person name="Senoo K."/>
        </authorList>
    </citation>
    <scope>NUCLEOTIDE SEQUENCE [LARGE SCALE GENOMIC DNA]</scope>
    <source>
        <strain evidence="4">Red745</strain>
    </source>
</reference>
<dbReference type="PROSITE" id="PS50206">
    <property type="entry name" value="RHODANESE_3"/>
    <property type="match status" value="4"/>
</dbReference>
<keyword evidence="4" id="KW-1185">Reference proteome</keyword>
<evidence type="ECO:0000313" key="3">
    <source>
        <dbReference type="EMBL" id="GFO68406.1"/>
    </source>
</evidence>
<dbReference type="Gene3D" id="3.40.250.10">
    <property type="entry name" value="Rhodanese-like domain"/>
    <property type="match status" value="4"/>
</dbReference>
<feature type="domain" description="Rhodanese" evidence="2">
    <location>
        <begin position="476"/>
        <end position="595"/>
    </location>
</feature>
<dbReference type="CDD" id="cd01448">
    <property type="entry name" value="TST_Repeat_1"/>
    <property type="match status" value="1"/>
</dbReference>
<feature type="domain" description="Rhodanese" evidence="2">
    <location>
        <begin position="44"/>
        <end position="150"/>
    </location>
</feature>
<dbReference type="SUPFAM" id="SSF52821">
    <property type="entry name" value="Rhodanese/Cell cycle control phosphatase"/>
    <property type="match status" value="4"/>
</dbReference>
<proteinExistence type="predicted"/>
<accession>A0A6V8N748</accession>